<evidence type="ECO:0000313" key="4">
    <source>
        <dbReference type="EMBL" id="CAD7281716.1"/>
    </source>
</evidence>
<dbReference type="GO" id="GO:0000900">
    <property type="term" value="F:mRNA regulatory element binding translation repressor activity"/>
    <property type="evidence" value="ECO:0007669"/>
    <property type="project" value="TreeGrafter"/>
</dbReference>
<dbReference type="GO" id="GO:0045202">
    <property type="term" value="C:synapse"/>
    <property type="evidence" value="ECO:0007669"/>
    <property type="project" value="TreeGrafter"/>
</dbReference>
<feature type="region of interest" description="Disordered" evidence="2">
    <location>
        <begin position="594"/>
        <end position="626"/>
    </location>
</feature>
<evidence type="ECO:0000256" key="1">
    <source>
        <dbReference type="ARBA" id="ARBA00022884"/>
    </source>
</evidence>
<dbReference type="GO" id="GO:0005737">
    <property type="term" value="C:cytoplasm"/>
    <property type="evidence" value="ECO:0007669"/>
    <property type="project" value="TreeGrafter"/>
</dbReference>
<evidence type="ECO:0000259" key="3">
    <source>
        <dbReference type="SMART" id="SM00360"/>
    </source>
</evidence>
<dbReference type="InterPro" id="IPR038446">
    <property type="entry name" value="CEBP_ZZ_sf"/>
</dbReference>
<dbReference type="GO" id="GO:2000766">
    <property type="term" value="P:negative regulation of cytoplasmic translation"/>
    <property type="evidence" value="ECO:0007669"/>
    <property type="project" value="TreeGrafter"/>
</dbReference>
<dbReference type="EMBL" id="CAJPEX010003116">
    <property type="protein sequence ID" value="CAG0921868.1"/>
    <property type="molecule type" value="Genomic_DNA"/>
</dbReference>
<keyword evidence="1" id="KW-0694">RNA-binding</keyword>
<name>A0A7R9BX64_9CRUS</name>
<evidence type="ECO:0000256" key="2">
    <source>
        <dbReference type="SAM" id="MobiDB-lite"/>
    </source>
</evidence>
<keyword evidence="5" id="KW-1185">Reference proteome</keyword>
<dbReference type="PANTHER" id="PTHR12566:SF9">
    <property type="entry name" value="CYTOPLASMIC POLYADENYLATION ELEMENT-BINDING PROTEIN 1"/>
    <property type="match status" value="1"/>
</dbReference>
<dbReference type="GO" id="GO:0008135">
    <property type="term" value="F:translation factor activity, RNA binding"/>
    <property type="evidence" value="ECO:0007669"/>
    <property type="project" value="TreeGrafter"/>
</dbReference>
<organism evidence="4">
    <name type="scientific">Notodromas monacha</name>
    <dbReference type="NCBI Taxonomy" id="399045"/>
    <lineage>
        <taxon>Eukaryota</taxon>
        <taxon>Metazoa</taxon>
        <taxon>Ecdysozoa</taxon>
        <taxon>Arthropoda</taxon>
        <taxon>Crustacea</taxon>
        <taxon>Oligostraca</taxon>
        <taxon>Ostracoda</taxon>
        <taxon>Podocopa</taxon>
        <taxon>Podocopida</taxon>
        <taxon>Cypridocopina</taxon>
        <taxon>Cypridoidea</taxon>
        <taxon>Cyprididae</taxon>
        <taxon>Notodromas</taxon>
    </lineage>
</organism>
<feature type="domain" description="RRM" evidence="3">
    <location>
        <begin position="473"/>
        <end position="549"/>
    </location>
</feature>
<dbReference type="Pfam" id="PF16367">
    <property type="entry name" value="RRM_7"/>
    <property type="match status" value="2"/>
</dbReference>
<dbReference type="CDD" id="cd19757">
    <property type="entry name" value="Bbox1"/>
    <property type="match status" value="1"/>
</dbReference>
<dbReference type="InterPro" id="IPR035979">
    <property type="entry name" value="RBD_domain_sf"/>
</dbReference>
<dbReference type="GO" id="GO:0043005">
    <property type="term" value="C:neuron projection"/>
    <property type="evidence" value="ECO:0007669"/>
    <property type="project" value="TreeGrafter"/>
</dbReference>
<dbReference type="Gene3D" id="3.30.70.330">
    <property type="match status" value="2"/>
</dbReference>
<dbReference type="InterPro" id="IPR034819">
    <property type="entry name" value="CPEB"/>
</dbReference>
<feature type="region of interest" description="Disordered" evidence="2">
    <location>
        <begin position="57"/>
        <end position="95"/>
    </location>
</feature>
<feature type="compositionally biased region" description="Low complexity" evidence="2">
    <location>
        <begin position="378"/>
        <end position="396"/>
    </location>
</feature>
<protein>
    <recommendedName>
        <fullName evidence="3">RRM domain-containing protein</fullName>
    </recommendedName>
</protein>
<feature type="region of interest" description="Disordered" evidence="2">
    <location>
        <begin position="368"/>
        <end position="396"/>
    </location>
</feature>
<dbReference type="InterPro" id="IPR000504">
    <property type="entry name" value="RRM_dom"/>
</dbReference>
<dbReference type="Proteomes" id="UP000678499">
    <property type="component" value="Unassembled WGS sequence"/>
</dbReference>
<dbReference type="Gene3D" id="4.10.640.40">
    <property type="entry name" value="Cytoplasmic polyadenylation element-binding protein, ZZ domain"/>
    <property type="match status" value="1"/>
</dbReference>
<dbReference type="OrthoDB" id="10033548at2759"/>
<accession>A0A7R9BX64</accession>
<dbReference type="InterPro" id="IPR012677">
    <property type="entry name" value="Nucleotide-bd_a/b_plait_sf"/>
</dbReference>
<feature type="domain" description="RRM" evidence="3">
    <location>
        <begin position="297"/>
        <end position="434"/>
    </location>
</feature>
<dbReference type="GO" id="GO:0043022">
    <property type="term" value="F:ribosome binding"/>
    <property type="evidence" value="ECO:0007669"/>
    <property type="project" value="TreeGrafter"/>
</dbReference>
<dbReference type="SUPFAM" id="SSF54928">
    <property type="entry name" value="RNA-binding domain, RBD"/>
    <property type="match status" value="2"/>
</dbReference>
<dbReference type="GO" id="GO:0003730">
    <property type="term" value="F:mRNA 3'-UTR binding"/>
    <property type="evidence" value="ECO:0007669"/>
    <property type="project" value="InterPro"/>
</dbReference>
<proteinExistence type="predicted"/>
<dbReference type="CDD" id="cd12725">
    <property type="entry name" value="RRM2_CPEB1"/>
    <property type="match status" value="1"/>
</dbReference>
<gene>
    <name evidence="4" type="ORF">NMOB1V02_LOCUS9353</name>
</gene>
<dbReference type="EMBL" id="OA885153">
    <property type="protein sequence ID" value="CAD7281716.1"/>
    <property type="molecule type" value="Genomic_DNA"/>
</dbReference>
<reference evidence="4" key="1">
    <citation type="submission" date="2020-11" db="EMBL/GenBank/DDBJ databases">
        <authorList>
            <person name="Tran Van P."/>
        </authorList>
    </citation>
    <scope>NUCLEOTIDE SEQUENCE</scope>
</reference>
<dbReference type="AlphaFoldDB" id="A0A7R9BX64"/>
<dbReference type="InterPro" id="IPR032296">
    <property type="entry name" value="CEBP_ZZ"/>
</dbReference>
<dbReference type="Pfam" id="PF16366">
    <property type="entry name" value="CEBP_ZZ"/>
    <property type="match status" value="1"/>
</dbReference>
<dbReference type="SMART" id="SM00360">
    <property type="entry name" value="RRM"/>
    <property type="match status" value="2"/>
</dbReference>
<sequence>MALPGKNSESGSDIALDFRNLHLGPESRPPSGVSLPDYSFSGIGFVQANSNIRGISGAPVERSASDRNPPRNGLPQDYGFSFVPRPLGGSSRRRTDGELSAFEQFQSICNNRTKQHYPPPADQSSNVAVTHSGSFNNTWLGAAPLTDDTFEWNSRGDSGYGTSVVHHFRDLTTGQDALRRKVSLTDERRNSSSGDDIENRFGGLMRSSSFSFGSGGAQRQSENKWNSFRAARGTEAHADFRDLYRTSTRTNLPYLEDFSLLSDSFIPAVAVSATSPALTWNGQLPKSSHEKVEYSPKVFLGGVPWDINEATLIAVFQRFGTVEIEWPGRSGSAEGGSRNRRNSSEARVSSNRGFGGYSCSPHQLPVSPDSGGFYAQQGSSSSSVRSSGNGNNNNNGSVAPKGYVYLIFDSDDAVKRLLSECSHDYTQGGNWFYRIPTRNNKSRTKEVQVIPWLVSDGYHVMEKDKLQSDQPFTVFVGALHGMLTAEALATIMNDLFGGVIYAGIDSDRFKYPIGSGRVTFNCRESFLNAVKAAHIIVKCPKFTKKIQVDPYLEENNCEVCVMMQGPLFCRMMTCFKYYCEGCWAAQHSSREMADHRPLTRHSKSTPIPTAKRSRRPSYHQHQVSFD</sequence>
<dbReference type="PANTHER" id="PTHR12566">
    <property type="entry name" value="CYTOPLASMIC POLYADENYLATION ELEMENT BINDING PROTEIN CPEB"/>
    <property type="match status" value="1"/>
</dbReference>
<evidence type="ECO:0000313" key="5">
    <source>
        <dbReference type="Proteomes" id="UP000678499"/>
    </source>
</evidence>
<dbReference type="GO" id="GO:0005634">
    <property type="term" value="C:nucleus"/>
    <property type="evidence" value="ECO:0007669"/>
    <property type="project" value="TreeGrafter"/>
</dbReference>
<feature type="region of interest" description="Disordered" evidence="2">
    <location>
        <begin position="327"/>
        <end position="352"/>
    </location>
</feature>